<dbReference type="EMBL" id="SJJZ01000002">
    <property type="protein sequence ID" value="TCC07504.1"/>
    <property type="molecule type" value="Genomic_DNA"/>
</dbReference>
<dbReference type="InterPro" id="IPR002575">
    <property type="entry name" value="Aminoglycoside_PTrfase"/>
</dbReference>
<keyword evidence="3" id="KW-1185">Reference proteome</keyword>
<feature type="domain" description="Aminoglycoside phosphotransferase" evidence="1">
    <location>
        <begin position="33"/>
        <end position="246"/>
    </location>
</feature>
<reference evidence="2 3" key="1">
    <citation type="submission" date="2019-02" db="EMBL/GenBank/DDBJ databases">
        <title>Kribbella capetownensis sp. nov. and Kribbella speibonae sp. nov., isolated from soil.</title>
        <authorList>
            <person name="Curtis S.M."/>
            <person name="Norton I."/>
            <person name="Everest G.J."/>
            <person name="Meyers P.R."/>
        </authorList>
    </citation>
    <scope>NUCLEOTIDE SEQUENCE [LARGE SCALE GENOMIC DNA]</scope>
    <source>
        <strain evidence="2 3">KCTC 29219</strain>
    </source>
</reference>
<dbReference type="Proteomes" id="UP000292346">
    <property type="component" value="Unassembled WGS sequence"/>
</dbReference>
<protein>
    <recommendedName>
        <fullName evidence="1">Aminoglycoside phosphotransferase domain-containing protein</fullName>
    </recommendedName>
</protein>
<organism evidence="2 3">
    <name type="scientific">Kribbella soli</name>
    <dbReference type="NCBI Taxonomy" id="1124743"/>
    <lineage>
        <taxon>Bacteria</taxon>
        <taxon>Bacillati</taxon>
        <taxon>Actinomycetota</taxon>
        <taxon>Actinomycetes</taxon>
        <taxon>Propionibacteriales</taxon>
        <taxon>Kribbellaceae</taxon>
        <taxon>Kribbella</taxon>
    </lineage>
</organism>
<comment type="caution">
    <text evidence="2">The sequence shown here is derived from an EMBL/GenBank/DDBJ whole genome shotgun (WGS) entry which is preliminary data.</text>
</comment>
<proteinExistence type="predicted"/>
<gene>
    <name evidence="2" type="ORF">E0H45_16085</name>
</gene>
<sequence>MRPRPVRLMNMQALPETLLAEVRDRYGVVADTAEAISGGTASKLWRLDSEPSVVVRLSQYYRLPDQQWSCRVAAEFAGELSEVIPPLVGSDGEAVFSWQGRPITVWPFVMGERLDRRNLVQLRQAARLLARLHLSARAFPSLSEGKPPERNDSEAERLLPDPDLDRWLRSWQEHSDDQQAGWMHRDFFPGNVLWRDGQIVGLVDWDEVEWGPLTNELAWSVWEFGRSLAGDALDLDHALEFLSEYRRAGGPVRPTNDLIPLIRARLRSDIAFWRRGNAADPAEDRAKVAAFSALRHVSLVP</sequence>
<dbReference type="Gene3D" id="3.90.1200.10">
    <property type="match status" value="1"/>
</dbReference>
<name>A0A4R0HD32_9ACTN</name>
<dbReference type="AlphaFoldDB" id="A0A4R0HD32"/>
<accession>A0A4R0HD32</accession>
<dbReference type="SUPFAM" id="SSF56112">
    <property type="entry name" value="Protein kinase-like (PK-like)"/>
    <property type="match status" value="1"/>
</dbReference>
<dbReference type="OrthoDB" id="5185751at2"/>
<evidence type="ECO:0000259" key="1">
    <source>
        <dbReference type="Pfam" id="PF01636"/>
    </source>
</evidence>
<dbReference type="Pfam" id="PF01636">
    <property type="entry name" value="APH"/>
    <property type="match status" value="1"/>
</dbReference>
<dbReference type="InterPro" id="IPR011009">
    <property type="entry name" value="Kinase-like_dom_sf"/>
</dbReference>
<evidence type="ECO:0000313" key="3">
    <source>
        <dbReference type="Proteomes" id="UP000292346"/>
    </source>
</evidence>
<evidence type="ECO:0000313" key="2">
    <source>
        <dbReference type="EMBL" id="TCC07504.1"/>
    </source>
</evidence>